<dbReference type="Proteomes" id="UP000326950">
    <property type="component" value="Unassembled WGS sequence"/>
</dbReference>
<evidence type="ECO:0000313" key="2">
    <source>
        <dbReference type="EMBL" id="KAE8159366.1"/>
    </source>
</evidence>
<reference evidence="2 3" key="1">
    <citation type="submission" date="2019-04" db="EMBL/GenBank/DDBJ databases">
        <title>Friends and foes A comparative genomics study of 23 Aspergillus species from section Flavi.</title>
        <authorList>
            <consortium name="DOE Joint Genome Institute"/>
            <person name="Kjaerbolling I."/>
            <person name="Vesth T."/>
            <person name="Frisvad J.C."/>
            <person name="Nybo J.L."/>
            <person name="Theobald S."/>
            <person name="Kildgaard S."/>
            <person name="Isbrandt T."/>
            <person name="Kuo A."/>
            <person name="Sato A."/>
            <person name="Lyhne E.K."/>
            <person name="Kogle M.E."/>
            <person name="Wiebenga A."/>
            <person name="Kun R.S."/>
            <person name="Lubbers R.J."/>
            <person name="Makela M.R."/>
            <person name="Barry K."/>
            <person name="Chovatia M."/>
            <person name="Clum A."/>
            <person name="Daum C."/>
            <person name="Haridas S."/>
            <person name="He G."/>
            <person name="LaButti K."/>
            <person name="Lipzen A."/>
            <person name="Mondo S."/>
            <person name="Riley R."/>
            <person name="Salamov A."/>
            <person name="Simmons B.A."/>
            <person name="Magnuson J.K."/>
            <person name="Henrissat B."/>
            <person name="Mortensen U.H."/>
            <person name="Larsen T.O."/>
            <person name="Devries R.P."/>
            <person name="Grigoriev I.V."/>
            <person name="Machida M."/>
            <person name="Baker S.E."/>
            <person name="Andersen M.R."/>
        </authorList>
    </citation>
    <scope>NUCLEOTIDE SEQUENCE [LARGE SCALE GENOMIC DNA]</scope>
    <source>
        <strain evidence="2 3">CBS 117626</strain>
    </source>
</reference>
<dbReference type="EMBL" id="ML738676">
    <property type="protein sequence ID" value="KAE8159366.1"/>
    <property type="molecule type" value="Genomic_DNA"/>
</dbReference>
<feature type="compositionally biased region" description="Basic and acidic residues" evidence="1">
    <location>
        <begin position="57"/>
        <end position="72"/>
    </location>
</feature>
<feature type="compositionally biased region" description="Polar residues" evidence="1">
    <location>
        <begin position="241"/>
        <end position="251"/>
    </location>
</feature>
<feature type="region of interest" description="Disordered" evidence="1">
    <location>
        <begin position="32"/>
        <end position="323"/>
    </location>
</feature>
<proteinExistence type="predicted"/>
<sequence>MARPCNNCGGPRAEDVPDDIELCGQCTTSNASVASFDPQAGSPIEPNTLVLATQSDSSERGDSHSGQEKEAADPDEPILVPDPGRVPVGCGPSQIETGIAAVEPTPAAQSDKALRGGNRLKRKASALGVGEPVLAAQPDKIVEGTSYKSTSNVEQRQDPSSHKQNASAPAPNRAKKVKMEPACGSCRKSKVRCTHRKPVVDPREDAFQPEAQRPIQPKESDQPAQVDPAQDGPEEDASSEGEGNSTKSQAADTPIGKIPPKPRGRPRKHPKEAQAIVNEAKAVEEPESPPKLPKRGRKPAQRIGTSAEGKSGQATTAPKPAAAAVPAETMAANLSIASNMALNNILAEDFQETVRECEVKWQAVSDSLEEAMDSFRKAKRKIDTWLGMWRRGEV</sequence>
<protein>
    <submittedName>
        <fullName evidence="2">Uncharacterized protein</fullName>
    </submittedName>
</protein>
<feature type="compositionally biased region" description="Basic residues" evidence="1">
    <location>
        <begin position="260"/>
        <end position="270"/>
    </location>
</feature>
<dbReference type="AlphaFoldDB" id="A0A5N6ULH2"/>
<name>A0A5N6ULH2_ASPTM</name>
<dbReference type="OrthoDB" id="4481893at2759"/>
<feature type="compositionally biased region" description="Low complexity" evidence="1">
    <location>
        <begin position="314"/>
        <end position="323"/>
    </location>
</feature>
<accession>A0A5N6ULH2</accession>
<feature type="compositionally biased region" description="Basic residues" evidence="1">
    <location>
        <begin position="187"/>
        <end position="197"/>
    </location>
</feature>
<organism evidence="2 3">
    <name type="scientific">Aspergillus tamarii</name>
    <dbReference type="NCBI Taxonomy" id="41984"/>
    <lineage>
        <taxon>Eukaryota</taxon>
        <taxon>Fungi</taxon>
        <taxon>Dikarya</taxon>
        <taxon>Ascomycota</taxon>
        <taxon>Pezizomycotina</taxon>
        <taxon>Eurotiomycetes</taxon>
        <taxon>Eurotiomycetidae</taxon>
        <taxon>Eurotiales</taxon>
        <taxon>Aspergillaceae</taxon>
        <taxon>Aspergillus</taxon>
        <taxon>Aspergillus subgen. Circumdati</taxon>
    </lineage>
</organism>
<keyword evidence="3" id="KW-1185">Reference proteome</keyword>
<evidence type="ECO:0000313" key="3">
    <source>
        <dbReference type="Proteomes" id="UP000326950"/>
    </source>
</evidence>
<gene>
    <name evidence="2" type="ORF">BDV40DRAFT_303319</name>
</gene>
<evidence type="ECO:0000256" key="1">
    <source>
        <dbReference type="SAM" id="MobiDB-lite"/>
    </source>
</evidence>